<evidence type="ECO:0000313" key="1">
    <source>
        <dbReference type="EMBL" id="QDT33464.1"/>
    </source>
</evidence>
<dbReference type="EMBL" id="CP036267">
    <property type="protein sequence ID" value="QDT33464.1"/>
    <property type="molecule type" value="Genomic_DNA"/>
</dbReference>
<name>A0A517QPD7_9PLAN</name>
<dbReference type="KEGG" id="tpol:Mal48_27170"/>
<dbReference type="Proteomes" id="UP000315724">
    <property type="component" value="Chromosome"/>
</dbReference>
<accession>A0A517QPD7</accession>
<organism evidence="1 2">
    <name type="scientific">Thalassoglobus polymorphus</name>
    <dbReference type="NCBI Taxonomy" id="2527994"/>
    <lineage>
        <taxon>Bacteria</taxon>
        <taxon>Pseudomonadati</taxon>
        <taxon>Planctomycetota</taxon>
        <taxon>Planctomycetia</taxon>
        <taxon>Planctomycetales</taxon>
        <taxon>Planctomycetaceae</taxon>
        <taxon>Thalassoglobus</taxon>
    </lineage>
</organism>
<evidence type="ECO:0000313" key="2">
    <source>
        <dbReference type="Proteomes" id="UP000315724"/>
    </source>
</evidence>
<protein>
    <recommendedName>
        <fullName evidence="3">Sigma-70, region 4</fullName>
    </recommendedName>
</protein>
<gene>
    <name evidence="1" type="ORF">Mal48_27170</name>
</gene>
<dbReference type="OrthoDB" id="280374at2"/>
<evidence type="ECO:0008006" key="3">
    <source>
        <dbReference type="Google" id="ProtNLM"/>
    </source>
</evidence>
<keyword evidence="2" id="KW-1185">Reference proteome</keyword>
<reference evidence="1 2" key="1">
    <citation type="submission" date="2019-02" db="EMBL/GenBank/DDBJ databases">
        <title>Deep-cultivation of Planctomycetes and their phenomic and genomic characterization uncovers novel biology.</title>
        <authorList>
            <person name="Wiegand S."/>
            <person name="Jogler M."/>
            <person name="Boedeker C."/>
            <person name="Pinto D."/>
            <person name="Vollmers J."/>
            <person name="Rivas-Marin E."/>
            <person name="Kohn T."/>
            <person name="Peeters S.H."/>
            <person name="Heuer A."/>
            <person name="Rast P."/>
            <person name="Oberbeckmann S."/>
            <person name="Bunk B."/>
            <person name="Jeske O."/>
            <person name="Meyerdierks A."/>
            <person name="Storesund J.E."/>
            <person name="Kallscheuer N."/>
            <person name="Luecker S."/>
            <person name="Lage O.M."/>
            <person name="Pohl T."/>
            <person name="Merkel B.J."/>
            <person name="Hornburger P."/>
            <person name="Mueller R.-W."/>
            <person name="Bruemmer F."/>
            <person name="Labrenz M."/>
            <person name="Spormann A.M."/>
            <person name="Op den Camp H."/>
            <person name="Overmann J."/>
            <person name="Amann R."/>
            <person name="Jetten M.S.M."/>
            <person name="Mascher T."/>
            <person name="Medema M.H."/>
            <person name="Devos D.P."/>
            <person name="Kaster A.-K."/>
            <person name="Ovreas L."/>
            <person name="Rohde M."/>
            <person name="Galperin M.Y."/>
            <person name="Jogler C."/>
        </authorList>
    </citation>
    <scope>NUCLEOTIDE SEQUENCE [LARGE SCALE GENOMIC DNA]</scope>
    <source>
        <strain evidence="1 2">Mal48</strain>
    </source>
</reference>
<proteinExistence type="predicted"/>
<sequence length="96" mass="11136">MSVTRRNGTKILLPRTGADEFWKLIHDHFAGEDERKWKYLAMLALRENAGWPLDRIGNVFGHPKGHVTRCLTKIKKDLRERFASSPEFLDLDSESL</sequence>
<dbReference type="AlphaFoldDB" id="A0A517QPD7"/>
<dbReference type="RefSeq" id="WP_145199801.1">
    <property type="nucleotide sequence ID" value="NZ_CP036267.1"/>
</dbReference>